<dbReference type="InterPro" id="IPR012910">
    <property type="entry name" value="Plug_dom"/>
</dbReference>
<reference evidence="16 17" key="1">
    <citation type="submission" date="2020-08" db="EMBL/GenBank/DDBJ databases">
        <title>The genome sequence of type strain Novosphingobium flavum NBRC 111647.</title>
        <authorList>
            <person name="Liu Y."/>
        </authorList>
    </citation>
    <scope>NUCLEOTIDE SEQUENCE [LARGE SCALE GENOMIC DNA]</scope>
    <source>
        <strain evidence="16 17">NBRC 111647</strain>
    </source>
</reference>
<evidence type="ECO:0000256" key="10">
    <source>
        <dbReference type="ARBA" id="ARBA00023237"/>
    </source>
</evidence>
<comment type="similarity">
    <text evidence="11 12">Belongs to the TonB-dependent receptor family.</text>
</comment>
<dbReference type="GO" id="GO:0009279">
    <property type="term" value="C:cell outer membrane"/>
    <property type="evidence" value="ECO:0007669"/>
    <property type="project" value="UniProtKB-SubCell"/>
</dbReference>
<sequence>MRKFASILLASAAAGAVATSASAQVNGAPAQAQSSSSETQPNPDQLADIVVTATRRVERLQDVPVSVAAVGGDALQSSGSAKVQDLSSFVPSLRFAETATGQMVNIRGVGSGSGNAAFEQSVATFVDGIYYSRSVLTKSVFLDTDRVEVVRGPQPLFAGQNAIAGAINIINRKPGNTWNGYVLGSYGSSKEGSIEGAFGGPLTDTFGVRAAARYYKLGQNQPDAVTGRQNGITRDIAARLIAEWKPIENITATLKYEHQDVRGTGLASETVGCDLNPQTSGAALSPPYAAAGPYTGRPAPCTVQALAGLGNFALDRVTENAGTLDYVALINQINAAHVGQPGYPLSSGAIRAGLNKLPVYNNNDRKFYSNIVAGTLDADLGGVSLTSTTGYIAYKADFWADIDGTSIAFFQDHRPESFTQFSQELRLASRGTSSFRWMIGAYYQKNHLDTTDELFLPLGTSPGANLDEHARSLGAFASLSYNLTDQLTVNAGARYTDLRKRAVLSNSVATLGVGDTAFGPRTPGNVNLPLAFDDSDFNPEVGLQWKQGDVMLYGRYAQAFKGGGFVFGAPLGAFPPPRTIFASEKARTFELGAKTQLFNRRLTANLTLFTTDVTNLQVSVFDPNSGSFVTSNAAAARNRGIELDGRVLLARNFIVGFGASLLDATYRNYAGASCYALQGKQFTQQTGQPAGLCTQDLSGRRIPFASPWSVSLTPDLKIDLAEGWQATLGGTLFVSGPYNINANLDPFFRNDTYATVDMRLGIGPSNGRWTVTGYVNNLTNKRVLNFSANSLFNRSNDANTRDGIPVVSNRERSYGVQARLTF</sequence>
<evidence type="ECO:0000256" key="8">
    <source>
        <dbReference type="ARBA" id="ARBA00023077"/>
    </source>
</evidence>
<dbReference type="SUPFAM" id="SSF56935">
    <property type="entry name" value="Porins"/>
    <property type="match status" value="1"/>
</dbReference>
<dbReference type="Pfam" id="PF07715">
    <property type="entry name" value="Plug"/>
    <property type="match status" value="1"/>
</dbReference>
<keyword evidence="6" id="KW-0408">Iron</keyword>
<dbReference type="RefSeq" id="WP_185663952.1">
    <property type="nucleotide sequence ID" value="NZ_JACLAW010000006.1"/>
</dbReference>
<evidence type="ECO:0000256" key="12">
    <source>
        <dbReference type="RuleBase" id="RU003357"/>
    </source>
</evidence>
<evidence type="ECO:0000256" key="7">
    <source>
        <dbReference type="ARBA" id="ARBA00023065"/>
    </source>
</evidence>
<evidence type="ECO:0000259" key="14">
    <source>
        <dbReference type="Pfam" id="PF00593"/>
    </source>
</evidence>
<proteinExistence type="inferred from homology"/>
<keyword evidence="5 11" id="KW-0812">Transmembrane</keyword>
<name>A0A7X1FRL3_9SPHN</name>
<feature type="signal peptide" evidence="13">
    <location>
        <begin position="1"/>
        <end position="23"/>
    </location>
</feature>
<evidence type="ECO:0000256" key="11">
    <source>
        <dbReference type="PROSITE-ProRule" id="PRU01360"/>
    </source>
</evidence>
<dbReference type="InterPro" id="IPR000531">
    <property type="entry name" value="Beta-barrel_TonB"/>
</dbReference>
<keyword evidence="10 11" id="KW-0998">Cell outer membrane</keyword>
<comment type="subcellular location">
    <subcellularLocation>
        <location evidence="1 11">Cell outer membrane</location>
        <topology evidence="1 11">Multi-pass membrane protein</topology>
    </subcellularLocation>
</comment>
<dbReference type="Pfam" id="PF00593">
    <property type="entry name" value="TonB_dep_Rec_b-barrel"/>
    <property type="match status" value="1"/>
</dbReference>
<evidence type="ECO:0000313" key="17">
    <source>
        <dbReference type="Proteomes" id="UP000566813"/>
    </source>
</evidence>
<keyword evidence="7" id="KW-0406">Ion transport</keyword>
<comment type="caution">
    <text evidence="16">The sequence shown here is derived from an EMBL/GenBank/DDBJ whole genome shotgun (WGS) entry which is preliminary data.</text>
</comment>
<feature type="domain" description="TonB-dependent receptor-like beta-barrel" evidence="14">
    <location>
        <begin position="343"/>
        <end position="778"/>
    </location>
</feature>
<dbReference type="InterPro" id="IPR036942">
    <property type="entry name" value="Beta-barrel_TonB_sf"/>
</dbReference>
<keyword evidence="17" id="KW-1185">Reference proteome</keyword>
<dbReference type="PANTHER" id="PTHR32552:SF81">
    <property type="entry name" value="TONB-DEPENDENT OUTER MEMBRANE RECEPTOR"/>
    <property type="match status" value="1"/>
</dbReference>
<accession>A0A7X1FRL3</accession>
<keyword evidence="4" id="KW-0410">Iron transport</keyword>
<keyword evidence="3 11" id="KW-1134">Transmembrane beta strand</keyword>
<evidence type="ECO:0000256" key="1">
    <source>
        <dbReference type="ARBA" id="ARBA00004571"/>
    </source>
</evidence>
<keyword evidence="8 12" id="KW-0798">TonB box</keyword>
<keyword evidence="2 11" id="KW-0813">Transport</keyword>
<dbReference type="PANTHER" id="PTHR32552">
    <property type="entry name" value="FERRICHROME IRON RECEPTOR-RELATED"/>
    <property type="match status" value="1"/>
</dbReference>
<keyword evidence="9 11" id="KW-0472">Membrane</keyword>
<dbReference type="GO" id="GO:0006826">
    <property type="term" value="P:iron ion transport"/>
    <property type="evidence" value="ECO:0007669"/>
    <property type="project" value="UniProtKB-KW"/>
</dbReference>
<gene>
    <name evidence="16" type="ORF">H7F51_09145</name>
</gene>
<keyword evidence="16" id="KW-0675">Receptor</keyword>
<dbReference type="Proteomes" id="UP000566813">
    <property type="component" value="Unassembled WGS sequence"/>
</dbReference>
<dbReference type="Gene3D" id="2.40.170.20">
    <property type="entry name" value="TonB-dependent receptor, beta-barrel domain"/>
    <property type="match status" value="2"/>
</dbReference>
<evidence type="ECO:0000256" key="5">
    <source>
        <dbReference type="ARBA" id="ARBA00022692"/>
    </source>
</evidence>
<protein>
    <submittedName>
        <fullName evidence="16">TonB-dependent receptor</fullName>
    </submittedName>
</protein>
<evidence type="ECO:0000313" key="16">
    <source>
        <dbReference type="EMBL" id="MBC2665689.1"/>
    </source>
</evidence>
<dbReference type="InterPro" id="IPR039426">
    <property type="entry name" value="TonB-dep_rcpt-like"/>
</dbReference>
<dbReference type="AlphaFoldDB" id="A0A7X1FRL3"/>
<dbReference type="EMBL" id="JACLAW010000006">
    <property type="protein sequence ID" value="MBC2665689.1"/>
    <property type="molecule type" value="Genomic_DNA"/>
</dbReference>
<keyword evidence="13" id="KW-0732">Signal</keyword>
<evidence type="ECO:0000256" key="13">
    <source>
        <dbReference type="SAM" id="SignalP"/>
    </source>
</evidence>
<evidence type="ECO:0000256" key="2">
    <source>
        <dbReference type="ARBA" id="ARBA00022448"/>
    </source>
</evidence>
<evidence type="ECO:0000256" key="6">
    <source>
        <dbReference type="ARBA" id="ARBA00023004"/>
    </source>
</evidence>
<evidence type="ECO:0000256" key="3">
    <source>
        <dbReference type="ARBA" id="ARBA00022452"/>
    </source>
</evidence>
<dbReference type="PROSITE" id="PS52016">
    <property type="entry name" value="TONB_DEPENDENT_REC_3"/>
    <property type="match status" value="1"/>
</dbReference>
<organism evidence="16 17">
    <name type="scientific">Novosphingobium flavum</name>
    <dbReference type="NCBI Taxonomy" id="1778672"/>
    <lineage>
        <taxon>Bacteria</taxon>
        <taxon>Pseudomonadati</taxon>
        <taxon>Pseudomonadota</taxon>
        <taxon>Alphaproteobacteria</taxon>
        <taxon>Sphingomonadales</taxon>
        <taxon>Sphingomonadaceae</taxon>
        <taxon>Novosphingobium</taxon>
    </lineage>
</organism>
<evidence type="ECO:0000259" key="15">
    <source>
        <dbReference type="Pfam" id="PF07715"/>
    </source>
</evidence>
<evidence type="ECO:0000256" key="4">
    <source>
        <dbReference type="ARBA" id="ARBA00022496"/>
    </source>
</evidence>
<feature type="domain" description="TonB-dependent receptor plug" evidence="15">
    <location>
        <begin position="60"/>
        <end position="166"/>
    </location>
</feature>
<feature type="chain" id="PRO_5030793235" evidence="13">
    <location>
        <begin position="24"/>
        <end position="822"/>
    </location>
</feature>
<evidence type="ECO:0000256" key="9">
    <source>
        <dbReference type="ARBA" id="ARBA00023136"/>
    </source>
</evidence>